<dbReference type="InterPro" id="IPR000014">
    <property type="entry name" value="PAS"/>
</dbReference>
<dbReference type="NCBIfam" id="TIGR00229">
    <property type="entry name" value="sensory_box"/>
    <property type="match status" value="1"/>
</dbReference>
<keyword evidence="1" id="KW-1133">Transmembrane helix</keyword>
<dbReference type="SUPFAM" id="SSF109604">
    <property type="entry name" value="HD-domain/PDEase-like"/>
    <property type="match status" value="1"/>
</dbReference>
<dbReference type="EMBL" id="FPIW01000094">
    <property type="protein sequence ID" value="SFW73610.1"/>
    <property type="molecule type" value="Genomic_DNA"/>
</dbReference>
<organism evidence="4 5">
    <name type="scientific">Desulfovibrio desulfuricans</name>
    <dbReference type="NCBI Taxonomy" id="876"/>
    <lineage>
        <taxon>Bacteria</taxon>
        <taxon>Pseudomonadati</taxon>
        <taxon>Thermodesulfobacteriota</taxon>
        <taxon>Desulfovibrionia</taxon>
        <taxon>Desulfovibrionales</taxon>
        <taxon>Desulfovibrionaceae</taxon>
        <taxon>Desulfovibrio</taxon>
    </lineage>
</organism>
<dbReference type="AlphaFoldDB" id="A0AA94HV89"/>
<dbReference type="PROSITE" id="PS51832">
    <property type="entry name" value="HD_GYP"/>
    <property type="match status" value="1"/>
</dbReference>
<feature type="transmembrane region" description="Helical" evidence="1">
    <location>
        <begin position="20"/>
        <end position="40"/>
    </location>
</feature>
<evidence type="ECO:0000313" key="4">
    <source>
        <dbReference type="EMBL" id="SFW73610.1"/>
    </source>
</evidence>
<dbReference type="InterPro" id="IPR035965">
    <property type="entry name" value="PAS-like_dom_sf"/>
</dbReference>
<keyword evidence="1" id="KW-0812">Transmembrane</keyword>
<feature type="transmembrane region" description="Helical" evidence="1">
    <location>
        <begin position="327"/>
        <end position="349"/>
    </location>
</feature>
<dbReference type="PANTHER" id="PTHR45228">
    <property type="entry name" value="CYCLIC DI-GMP PHOSPHODIESTERASE TM_0186-RELATED"/>
    <property type="match status" value="1"/>
</dbReference>
<dbReference type="InterPro" id="IPR037522">
    <property type="entry name" value="HD_GYP_dom"/>
</dbReference>
<protein>
    <submittedName>
        <fullName evidence="4">PAS domain S-box-containing protein</fullName>
    </submittedName>
</protein>
<dbReference type="Gene3D" id="3.30.450.20">
    <property type="entry name" value="PAS domain"/>
    <property type="match status" value="1"/>
</dbReference>
<accession>A0AA94HV89</accession>
<dbReference type="PROSITE" id="PS50112">
    <property type="entry name" value="PAS"/>
    <property type="match status" value="1"/>
</dbReference>
<feature type="domain" description="HD-GYP" evidence="3">
    <location>
        <begin position="497"/>
        <end position="692"/>
    </location>
</feature>
<evidence type="ECO:0000259" key="2">
    <source>
        <dbReference type="PROSITE" id="PS50112"/>
    </source>
</evidence>
<proteinExistence type="predicted"/>
<dbReference type="Pfam" id="PF13487">
    <property type="entry name" value="HD_5"/>
    <property type="match status" value="1"/>
</dbReference>
<dbReference type="PANTHER" id="PTHR45228:SF1">
    <property type="entry name" value="CYCLIC DI-GMP PHOSPHODIESTERASE TM_0186"/>
    <property type="match status" value="1"/>
</dbReference>
<dbReference type="CDD" id="cd00130">
    <property type="entry name" value="PAS"/>
    <property type="match status" value="1"/>
</dbReference>
<dbReference type="RefSeq" id="WP_072312561.1">
    <property type="nucleotide sequence ID" value="NZ_FPIW01000094.1"/>
</dbReference>
<dbReference type="SMART" id="SM00091">
    <property type="entry name" value="PAS"/>
    <property type="match status" value="1"/>
</dbReference>
<dbReference type="SUPFAM" id="SSF55785">
    <property type="entry name" value="PYP-like sensor domain (PAS domain)"/>
    <property type="match status" value="1"/>
</dbReference>
<dbReference type="Gene3D" id="1.10.3210.10">
    <property type="entry name" value="Hypothetical protein af1432"/>
    <property type="match status" value="1"/>
</dbReference>
<keyword evidence="1" id="KW-0472">Membrane</keyword>
<dbReference type="CDD" id="cd00077">
    <property type="entry name" value="HDc"/>
    <property type="match status" value="1"/>
</dbReference>
<dbReference type="Pfam" id="PF08448">
    <property type="entry name" value="PAS_4"/>
    <property type="match status" value="1"/>
</dbReference>
<reference evidence="5" key="1">
    <citation type="submission" date="2016-11" db="EMBL/GenBank/DDBJ databases">
        <authorList>
            <person name="Jaros S."/>
            <person name="Januszkiewicz K."/>
            <person name="Wedrychowicz H."/>
        </authorList>
    </citation>
    <scope>NUCLEOTIDE SEQUENCE [LARGE SCALE GENOMIC DNA]</scope>
    <source>
        <strain evidence="5">DSM 7057</strain>
    </source>
</reference>
<evidence type="ECO:0000313" key="5">
    <source>
        <dbReference type="Proteomes" id="UP000182680"/>
    </source>
</evidence>
<evidence type="ECO:0000259" key="3">
    <source>
        <dbReference type="PROSITE" id="PS51832"/>
    </source>
</evidence>
<dbReference type="InterPro" id="IPR052020">
    <property type="entry name" value="Cyclic_di-GMP/3'3'-cGAMP_PDE"/>
</dbReference>
<dbReference type="InterPro" id="IPR003607">
    <property type="entry name" value="HD/PDEase_dom"/>
</dbReference>
<feature type="domain" description="PAS" evidence="2">
    <location>
        <begin position="370"/>
        <end position="441"/>
    </location>
</feature>
<dbReference type="InterPro" id="IPR013656">
    <property type="entry name" value="PAS_4"/>
</dbReference>
<sequence>MKIQEMDVKSVVSKYQLRKAVVAAVSLAIFLVASAVAYVLCTLQLRNVTQDVLNSQREIEQVWLEKSLEAVHTWRNGLVEQARFVSSAEMFRLYAVDVRNLGPDGAARLAAPDAQGSGDEALRSLAEQLPYMQDLLRDFAKSRQWTAARIVLPDGQPLVIQEHDAALGEAQTDMVRRAIAGKSIVFGPVRALGQNLVMDLADPLYEVLGQGSTVPVAALLATIPVDRALASFLSLSQEQYREIRQCIVQQHVESMQVISLRGGKADFFPYPADLQEGSLAFKRRQGIAEQGEVYSLGSYVSAFNWWMVLEVPVGIVDSVLESQSRQIYGLGVLGSLGTALLVALVWAGIAGRSYRATARHFQRLYALIKQQKLMLDSVNASLQAGLMLADSRGRLQMCNPAFSAMTGKSETELVGSNLCSVLPDSAAETLMEGMQKVAEEKVEGSLELSLGQDQDARLYRVTLFPFEDSLQGEISETGGCVGIFQDITEFRRRAEAARERQASSIAALVRAIESVDVNLIGHSQKMEQVVELLAGSLDLPDKDRETLRLAARLSQVGKIFVPHHLLIKTGKLTPEEQKEVMRAPEYAYRALCDLQFGLPVPDAVYQMGERLDGTGQPRKLSGNDITPNARILAVVNAFCAMVSPRSYRAGMEPQEAIILLKRDQGFDQDVVAALATLPVDSLQKAIAATEKRHVQNGCEALPAATE</sequence>
<gene>
    <name evidence="4" type="ORF">SAMN02910291_02822</name>
</gene>
<dbReference type="Proteomes" id="UP000182680">
    <property type="component" value="Unassembled WGS sequence"/>
</dbReference>
<evidence type="ECO:0000256" key="1">
    <source>
        <dbReference type="SAM" id="Phobius"/>
    </source>
</evidence>
<comment type="caution">
    <text evidence="4">The sequence shown here is derived from an EMBL/GenBank/DDBJ whole genome shotgun (WGS) entry which is preliminary data.</text>
</comment>
<name>A0AA94HV89_DESDE</name>